<comment type="caution">
    <text evidence="2">The sequence shown here is derived from an EMBL/GenBank/DDBJ whole genome shotgun (WGS) entry which is preliminary data.</text>
</comment>
<evidence type="ECO:0000313" key="2">
    <source>
        <dbReference type="EMBL" id="MFG6488769.1"/>
    </source>
</evidence>
<feature type="region of interest" description="Disordered" evidence="1">
    <location>
        <begin position="32"/>
        <end position="61"/>
    </location>
</feature>
<protein>
    <submittedName>
        <fullName evidence="2">Uncharacterized protein</fullName>
    </submittedName>
</protein>
<reference evidence="2 3" key="1">
    <citation type="submission" date="2024-08" db="EMBL/GenBank/DDBJ databases">
        <authorList>
            <person name="Lu H."/>
        </authorList>
    </citation>
    <scope>NUCLEOTIDE SEQUENCE [LARGE SCALE GENOMIC DNA]</scope>
    <source>
        <strain evidence="2 3">BYS78W</strain>
    </source>
</reference>
<evidence type="ECO:0000313" key="3">
    <source>
        <dbReference type="Proteomes" id="UP001606134"/>
    </source>
</evidence>
<evidence type="ECO:0000256" key="1">
    <source>
        <dbReference type="SAM" id="MobiDB-lite"/>
    </source>
</evidence>
<dbReference type="EMBL" id="JBIGIC010000010">
    <property type="protein sequence ID" value="MFG6488769.1"/>
    <property type="molecule type" value="Genomic_DNA"/>
</dbReference>
<dbReference type="RefSeq" id="WP_394414326.1">
    <property type="nucleotide sequence ID" value="NZ_JBIGIC010000010.1"/>
</dbReference>
<name>A0ABW7HG79_9BURK</name>
<accession>A0ABW7HG79</accession>
<sequence length="135" mass="13649">MHEALADPFFPKPASAAVSDATAASVLSPQAKLSQVQLPTPTPPPMPPRIAGSFTGPDGETSVFVAEGSQLLPAKPGQTLGGGYQVEAIGQGELWLRHPAASEPVVLPMPAASATGTLRVSTGQPIATGSGQSER</sequence>
<gene>
    <name evidence="2" type="ORF">ACG04R_18940</name>
</gene>
<proteinExistence type="predicted"/>
<dbReference type="Proteomes" id="UP001606134">
    <property type="component" value="Unassembled WGS sequence"/>
</dbReference>
<keyword evidence="3" id="KW-1185">Reference proteome</keyword>
<feature type="region of interest" description="Disordered" evidence="1">
    <location>
        <begin position="114"/>
        <end position="135"/>
    </location>
</feature>
<organism evidence="2 3">
    <name type="scientific">Pelomonas candidula</name>
    <dbReference type="NCBI Taxonomy" id="3299025"/>
    <lineage>
        <taxon>Bacteria</taxon>
        <taxon>Pseudomonadati</taxon>
        <taxon>Pseudomonadota</taxon>
        <taxon>Betaproteobacteria</taxon>
        <taxon>Burkholderiales</taxon>
        <taxon>Sphaerotilaceae</taxon>
        <taxon>Roseateles</taxon>
    </lineage>
</organism>